<dbReference type="InterPro" id="IPR003000">
    <property type="entry name" value="Sirtuin"/>
</dbReference>
<evidence type="ECO:0000259" key="7">
    <source>
        <dbReference type="PROSITE" id="PS50305"/>
    </source>
</evidence>
<reference evidence="8" key="1">
    <citation type="submission" date="2022-11" db="EMBL/GenBank/DDBJ databases">
        <authorList>
            <person name="Kikuchi T."/>
        </authorList>
    </citation>
    <scope>NUCLEOTIDE SEQUENCE</scope>
    <source>
        <strain evidence="8">PS1010</strain>
    </source>
</reference>
<dbReference type="OrthoDB" id="424302at2759"/>
<feature type="binding site" evidence="5">
    <location>
        <position position="279"/>
    </location>
    <ligand>
        <name>NAD(+)</name>
        <dbReference type="ChEBI" id="CHEBI:57540"/>
    </ligand>
</feature>
<dbReference type="SUPFAM" id="SSF52467">
    <property type="entry name" value="DHS-like NAD/FAD-binding domain"/>
    <property type="match status" value="1"/>
</dbReference>
<dbReference type="InterPro" id="IPR026587">
    <property type="entry name" value="Sirtuin_class_II"/>
</dbReference>
<feature type="binding site" evidence="5">
    <location>
        <begin position="115"/>
        <end position="118"/>
    </location>
    <ligand>
        <name>NAD(+)</name>
        <dbReference type="ChEBI" id="CHEBI:57540"/>
    </ligand>
</feature>
<comment type="similarity">
    <text evidence="5">Belongs to the sirtuin family. Class II subfamily.</text>
</comment>
<keyword evidence="4 5" id="KW-0520">NAD</keyword>
<evidence type="ECO:0000313" key="8">
    <source>
        <dbReference type="EMBL" id="CAI5454052.1"/>
    </source>
</evidence>
<dbReference type="InterPro" id="IPR026590">
    <property type="entry name" value="Ssirtuin_cat_dom"/>
</dbReference>
<name>A0A9P1IZE4_9PELO</name>
<dbReference type="AlphaFoldDB" id="A0A9P1IZE4"/>
<evidence type="ECO:0000256" key="1">
    <source>
        <dbReference type="ARBA" id="ARBA00022679"/>
    </source>
</evidence>
<accession>A0A9P1IZE4</accession>
<evidence type="ECO:0000256" key="4">
    <source>
        <dbReference type="ARBA" id="ARBA00023027"/>
    </source>
</evidence>
<evidence type="ECO:0000313" key="9">
    <source>
        <dbReference type="Proteomes" id="UP001152747"/>
    </source>
</evidence>
<evidence type="ECO:0000256" key="3">
    <source>
        <dbReference type="ARBA" id="ARBA00022833"/>
    </source>
</evidence>
<feature type="binding site" evidence="5">
    <location>
        <begin position="34"/>
        <end position="54"/>
    </location>
    <ligand>
        <name>NAD(+)</name>
        <dbReference type="ChEBI" id="CHEBI:57540"/>
    </ligand>
</feature>
<feature type="domain" description="Deacetylase sirtuin-type" evidence="7">
    <location>
        <begin position="9"/>
        <end position="286"/>
    </location>
</feature>
<keyword evidence="5" id="KW-0496">Mitochondrion</keyword>
<dbReference type="GO" id="GO:0008270">
    <property type="term" value="F:zinc ion binding"/>
    <property type="evidence" value="ECO:0007669"/>
    <property type="project" value="UniProtKB-UniRule"/>
</dbReference>
<feature type="binding site" evidence="5 6">
    <location>
        <position position="195"/>
    </location>
    <ligand>
        <name>Zn(2+)</name>
        <dbReference type="ChEBI" id="CHEBI:29105"/>
    </ligand>
</feature>
<organism evidence="8 9">
    <name type="scientific">Caenorhabditis angaria</name>
    <dbReference type="NCBI Taxonomy" id="860376"/>
    <lineage>
        <taxon>Eukaryota</taxon>
        <taxon>Metazoa</taxon>
        <taxon>Ecdysozoa</taxon>
        <taxon>Nematoda</taxon>
        <taxon>Chromadorea</taxon>
        <taxon>Rhabditida</taxon>
        <taxon>Rhabditina</taxon>
        <taxon>Rhabditomorpha</taxon>
        <taxon>Rhabditoidea</taxon>
        <taxon>Rhabditidae</taxon>
        <taxon>Peloderinae</taxon>
        <taxon>Caenorhabditis</taxon>
    </lineage>
</organism>
<comment type="catalytic activity">
    <reaction evidence="5">
        <text>N(6)-acetyl-L-lysyl-[protein] + NAD(+) + H2O = 2''-O-acetyl-ADP-D-ribose + nicotinamide + L-lysyl-[protein]</text>
        <dbReference type="Rhea" id="RHEA:43636"/>
        <dbReference type="Rhea" id="RHEA-COMP:9752"/>
        <dbReference type="Rhea" id="RHEA-COMP:10731"/>
        <dbReference type="ChEBI" id="CHEBI:15377"/>
        <dbReference type="ChEBI" id="CHEBI:17154"/>
        <dbReference type="ChEBI" id="CHEBI:29969"/>
        <dbReference type="ChEBI" id="CHEBI:57540"/>
        <dbReference type="ChEBI" id="CHEBI:61930"/>
        <dbReference type="ChEBI" id="CHEBI:83767"/>
        <dbReference type="EC" id="2.3.1.286"/>
    </reaction>
</comment>
<feature type="binding site" evidence="5 6">
    <location>
        <position position="144"/>
    </location>
    <ligand>
        <name>Zn(2+)</name>
        <dbReference type="ChEBI" id="CHEBI:29105"/>
    </ligand>
</feature>
<dbReference type="Pfam" id="PF02146">
    <property type="entry name" value="SIR2"/>
    <property type="match status" value="1"/>
</dbReference>
<feature type="binding site" evidence="5">
    <location>
        <begin position="235"/>
        <end position="237"/>
    </location>
    <ligand>
        <name>NAD(+)</name>
        <dbReference type="ChEBI" id="CHEBI:57540"/>
    </ligand>
</feature>
<gene>
    <name evidence="8" type="ORF">CAMP_LOCUS16689</name>
</gene>
<feature type="binding site" evidence="5 6">
    <location>
        <position position="141"/>
    </location>
    <ligand>
        <name>Zn(2+)</name>
        <dbReference type="ChEBI" id="CHEBI:29105"/>
    </ligand>
</feature>
<dbReference type="InterPro" id="IPR026591">
    <property type="entry name" value="Sirtuin_cat_small_dom_sf"/>
</dbReference>
<dbReference type="PROSITE" id="PS50305">
    <property type="entry name" value="SIRTUIN"/>
    <property type="match status" value="1"/>
</dbReference>
<comment type="subcellular location">
    <subcellularLocation>
        <location evidence="5">Mitochondrion matrix</location>
    </subcellularLocation>
</comment>
<keyword evidence="1 5" id="KW-0808">Transferase</keyword>
<dbReference type="InterPro" id="IPR029035">
    <property type="entry name" value="DHS-like_NAD/FAD-binding_dom"/>
</dbReference>
<dbReference type="PANTHER" id="PTHR11085:SF10">
    <property type="entry name" value="NAD-DEPENDENT PROTEIN DEACYLASE SIRTUIN-5, MITOCHONDRIAL-RELATED"/>
    <property type="match status" value="1"/>
</dbReference>
<comment type="cofactor">
    <cofactor evidence="5">
        <name>Zn(2+)</name>
        <dbReference type="ChEBI" id="CHEBI:29105"/>
    </cofactor>
    <text evidence="5">Binds 1 zinc ion per subunit.</text>
</comment>
<keyword evidence="3 5" id="KW-0862">Zinc</keyword>
<dbReference type="InterPro" id="IPR050134">
    <property type="entry name" value="NAD-dep_sirtuin_deacylases"/>
</dbReference>
<comment type="function">
    <text evidence="5">NAD-dependent protein deacylase. Catalyzes the NAD-dependent hydrolysis of acyl groups from lysine residues.</text>
</comment>
<evidence type="ECO:0000256" key="6">
    <source>
        <dbReference type="PROSITE-ProRule" id="PRU00236"/>
    </source>
</evidence>
<keyword evidence="2 5" id="KW-0479">Metal-binding</keyword>
<dbReference type="Gene3D" id="3.40.50.1220">
    <property type="entry name" value="TPP-binding domain"/>
    <property type="match status" value="1"/>
</dbReference>
<dbReference type="Proteomes" id="UP001152747">
    <property type="component" value="Unassembled WGS sequence"/>
</dbReference>
<comment type="caution">
    <text evidence="8">The sequence shown here is derived from an EMBL/GenBank/DDBJ whole genome shotgun (WGS) entry which is preliminary data.</text>
</comment>
<feature type="active site" description="Proton acceptor" evidence="5 6">
    <location>
        <position position="133"/>
    </location>
</feature>
<dbReference type="GO" id="GO:0005759">
    <property type="term" value="C:mitochondrial matrix"/>
    <property type="evidence" value="ECO:0007669"/>
    <property type="project" value="UniProtKB-SubCell"/>
</dbReference>
<evidence type="ECO:0000256" key="2">
    <source>
        <dbReference type="ARBA" id="ARBA00022723"/>
    </source>
</evidence>
<dbReference type="HAMAP" id="MF_01967">
    <property type="entry name" value="Sirtuin_ClassII"/>
    <property type="match status" value="1"/>
</dbReference>
<protein>
    <recommendedName>
        <fullName evidence="5">NAD-dependent protein deacylase</fullName>
        <ecNumber evidence="5">2.3.1.-</ecNumber>
    </recommendedName>
    <alternativeName>
        <fullName evidence="5">Regulatory protein SIR2 homolog</fullName>
    </alternativeName>
</protein>
<feature type="binding site" evidence="5">
    <location>
        <begin position="261"/>
        <end position="263"/>
    </location>
    <ligand>
        <name>NAD(+)</name>
        <dbReference type="ChEBI" id="CHEBI:57540"/>
    </ligand>
</feature>
<feature type="binding site" evidence="5 6">
    <location>
        <position position="198"/>
    </location>
    <ligand>
        <name>Zn(2+)</name>
        <dbReference type="ChEBI" id="CHEBI:29105"/>
    </ligand>
</feature>
<dbReference type="PANTHER" id="PTHR11085">
    <property type="entry name" value="NAD-DEPENDENT PROTEIN DEACYLASE SIRTUIN-5, MITOCHONDRIAL-RELATED"/>
    <property type="match status" value="1"/>
</dbReference>
<dbReference type="Gene3D" id="3.30.1600.10">
    <property type="entry name" value="SIR2/SIRT2 'Small Domain"/>
    <property type="match status" value="1"/>
</dbReference>
<dbReference type="GO" id="GO:0070403">
    <property type="term" value="F:NAD+ binding"/>
    <property type="evidence" value="ECO:0007669"/>
    <property type="project" value="UniProtKB-UniRule"/>
</dbReference>
<proteinExistence type="inferred from homology"/>
<evidence type="ECO:0000256" key="5">
    <source>
        <dbReference type="HAMAP-Rule" id="MF_03161"/>
    </source>
</evidence>
<keyword evidence="9" id="KW-1185">Reference proteome</keyword>
<dbReference type="EMBL" id="CANHGI010000006">
    <property type="protein sequence ID" value="CAI5454052.1"/>
    <property type="molecule type" value="Genomic_DNA"/>
</dbReference>
<dbReference type="EC" id="2.3.1.-" evidence="5"/>
<dbReference type="GO" id="GO:0017136">
    <property type="term" value="F:histone deacetylase activity, NAD-dependent"/>
    <property type="evidence" value="ECO:0007669"/>
    <property type="project" value="TreeGrafter"/>
</dbReference>
<sequence length="286" mass="32322">MSKFVPKSGIVNKQLVKKFANQLGNHEKLLVITGAGISTESGIPDYRSEGVGLYARSNHRPIIHSNFMKSADVRQRYWARNFLAWPNFSQAKCNSNHYEVANWELSDRFTWLITQNVDGLHLKAGSKMVTELHGSGSYVRCMECDYVEHRDDLQKRMLEKNAQFMEKYTNPGEMAPDGDVMIEAGAEKEFVVCNCPECSGIIKTDVVFFGDFVPRTIVDFCHEKVDECDAILVLGSSLSVMSSYRFVHQANLQNKPIYIVNIGPTRADKIATMKLDFKISDVIAHI</sequence>